<feature type="transmembrane region" description="Helical" evidence="1">
    <location>
        <begin position="196"/>
        <end position="214"/>
    </location>
</feature>
<evidence type="ECO:0000313" key="3">
    <source>
        <dbReference type="Proteomes" id="UP000238007"/>
    </source>
</evidence>
<name>A0A2T0VTW2_9RHOB</name>
<dbReference type="EMBL" id="PVTP01000015">
    <property type="protein sequence ID" value="PRY74776.1"/>
    <property type="molecule type" value="Genomic_DNA"/>
</dbReference>
<gene>
    <name evidence="2" type="ORF">CLV80_11517</name>
</gene>
<evidence type="ECO:0000256" key="1">
    <source>
        <dbReference type="SAM" id="Phobius"/>
    </source>
</evidence>
<accession>A0A2T0VTW2</accession>
<proteinExistence type="predicted"/>
<feature type="transmembrane region" description="Helical" evidence="1">
    <location>
        <begin position="157"/>
        <end position="176"/>
    </location>
</feature>
<dbReference type="OrthoDB" id="9821403at2"/>
<protein>
    <submittedName>
        <fullName evidence="2">Uncharacterized protein</fullName>
    </submittedName>
</protein>
<evidence type="ECO:0000313" key="2">
    <source>
        <dbReference type="EMBL" id="PRY74776.1"/>
    </source>
</evidence>
<dbReference type="AlphaFoldDB" id="A0A2T0VTW2"/>
<comment type="caution">
    <text evidence="2">The sequence shown here is derived from an EMBL/GenBank/DDBJ whole genome shotgun (WGS) entry which is preliminary data.</text>
</comment>
<organism evidence="2 3">
    <name type="scientific">Yoonia maritima</name>
    <dbReference type="NCBI Taxonomy" id="1435347"/>
    <lineage>
        <taxon>Bacteria</taxon>
        <taxon>Pseudomonadati</taxon>
        <taxon>Pseudomonadota</taxon>
        <taxon>Alphaproteobacteria</taxon>
        <taxon>Rhodobacterales</taxon>
        <taxon>Paracoccaceae</taxon>
        <taxon>Yoonia</taxon>
    </lineage>
</organism>
<keyword evidence="1" id="KW-0812">Transmembrane</keyword>
<keyword evidence="3" id="KW-1185">Reference proteome</keyword>
<feature type="transmembrane region" description="Helical" evidence="1">
    <location>
        <begin position="7"/>
        <end position="24"/>
    </location>
</feature>
<dbReference type="RefSeq" id="WP_106359118.1">
    <property type="nucleotide sequence ID" value="NZ_PVTP01000015.1"/>
</dbReference>
<sequence length="283" mass="31832">MKQLDYLSNVLAGWVGFLAAWALWRQSRTILNYGWSGVGTQTQGVFVVSLLLIGLAVAFLVLSSRGSRRALFVFGVLATLVVAPPIFAGSRHRLDIFGYNYYAMFEWIASAWTQLALLVLATLSILGLMGRRMTGAFSRPGEPRENVDVARIRAETVYWVVLVWFLVTVLNMSGLLGYRFWPNIINGFEDFGVRSLRISAVLALPIALVIALWFRSGAALWLLAVNLVAYDLHRLLEWGSYWPEDGLSSFSPTKDFYLEHPFMRLAELAAVLWLVRIGLLRKP</sequence>
<keyword evidence="1" id="KW-0472">Membrane</keyword>
<dbReference type="Proteomes" id="UP000238007">
    <property type="component" value="Unassembled WGS sequence"/>
</dbReference>
<feature type="transmembrane region" description="Helical" evidence="1">
    <location>
        <begin position="44"/>
        <end position="63"/>
    </location>
</feature>
<reference evidence="2 3" key="1">
    <citation type="submission" date="2018-03" db="EMBL/GenBank/DDBJ databases">
        <title>Genomic Encyclopedia of Archaeal and Bacterial Type Strains, Phase II (KMG-II): from individual species to whole genera.</title>
        <authorList>
            <person name="Goeker M."/>
        </authorList>
    </citation>
    <scope>NUCLEOTIDE SEQUENCE [LARGE SCALE GENOMIC DNA]</scope>
    <source>
        <strain evidence="2 3">DSM 101533</strain>
    </source>
</reference>
<keyword evidence="1" id="KW-1133">Transmembrane helix</keyword>
<feature type="transmembrane region" description="Helical" evidence="1">
    <location>
        <begin position="70"/>
        <end position="87"/>
    </location>
</feature>
<feature type="transmembrane region" description="Helical" evidence="1">
    <location>
        <begin position="107"/>
        <end position="129"/>
    </location>
</feature>